<name>A0AAV4B6N3_9GAST</name>
<protein>
    <submittedName>
        <fullName evidence="1">Uncharacterized protein</fullName>
    </submittedName>
</protein>
<sequence length="122" mass="13948">MHVERLNALHQTSSLPSAERVNAPVSGLDCLVGKIRLCSFLTIWWTHKTLLSSAQDRSKDTFRSCLSTSSSSYHVDPIVRKRHGSQIRKRNVPEKKRKATDIRSFITKNKGLSEIAFFLYYP</sequence>
<dbReference type="EMBL" id="BLXT01004580">
    <property type="protein sequence ID" value="GFO14715.1"/>
    <property type="molecule type" value="Genomic_DNA"/>
</dbReference>
<organism evidence="1 2">
    <name type="scientific">Plakobranchus ocellatus</name>
    <dbReference type="NCBI Taxonomy" id="259542"/>
    <lineage>
        <taxon>Eukaryota</taxon>
        <taxon>Metazoa</taxon>
        <taxon>Spiralia</taxon>
        <taxon>Lophotrochozoa</taxon>
        <taxon>Mollusca</taxon>
        <taxon>Gastropoda</taxon>
        <taxon>Heterobranchia</taxon>
        <taxon>Euthyneura</taxon>
        <taxon>Panpulmonata</taxon>
        <taxon>Sacoglossa</taxon>
        <taxon>Placobranchoidea</taxon>
        <taxon>Plakobranchidae</taxon>
        <taxon>Plakobranchus</taxon>
    </lineage>
</organism>
<evidence type="ECO:0000313" key="2">
    <source>
        <dbReference type="Proteomes" id="UP000735302"/>
    </source>
</evidence>
<dbReference type="AlphaFoldDB" id="A0AAV4B6N3"/>
<evidence type="ECO:0000313" key="1">
    <source>
        <dbReference type="EMBL" id="GFO14715.1"/>
    </source>
</evidence>
<dbReference type="Proteomes" id="UP000735302">
    <property type="component" value="Unassembled WGS sequence"/>
</dbReference>
<comment type="caution">
    <text evidence="1">The sequence shown here is derived from an EMBL/GenBank/DDBJ whole genome shotgun (WGS) entry which is preliminary data.</text>
</comment>
<reference evidence="1 2" key="1">
    <citation type="journal article" date="2021" name="Elife">
        <title>Chloroplast acquisition without the gene transfer in kleptoplastic sea slugs, Plakobranchus ocellatus.</title>
        <authorList>
            <person name="Maeda T."/>
            <person name="Takahashi S."/>
            <person name="Yoshida T."/>
            <person name="Shimamura S."/>
            <person name="Takaki Y."/>
            <person name="Nagai Y."/>
            <person name="Toyoda A."/>
            <person name="Suzuki Y."/>
            <person name="Arimoto A."/>
            <person name="Ishii H."/>
            <person name="Satoh N."/>
            <person name="Nishiyama T."/>
            <person name="Hasebe M."/>
            <person name="Maruyama T."/>
            <person name="Minagawa J."/>
            <person name="Obokata J."/>
            <person name="Shigenobu S."/>
        </authorList>
    </citation>
    <scope>NUCLEOTIDE SEQUENCE [LARGE SCALE GENOMIC DNA]</scope>
</reference>
<proteinExistence type="predicted"/>
<keyword evidence="2" id="KW-1185">Reference proteome</keyword>
<accession>A0AAV4B6N3</accession>
<gene>
    <name evidence="1" type="ORF">PoB_004122000</name>
</gene>